<dbReference type="InterPro" id="IPR011659">
    <property type="entry name" value="WD40"/>
</dbReference>
<evidence type="ECO:0000256" key="2">
    <source>
        <dbReference type="ARBA" id="ARBA00022825"/>
    </source>
</evidence>
<keyword evidence="5" id="KW-0031">Aminopeptidase</keyword>
<feature type="chain" id="PRO_5017219863" evidence="3">
    <location>
        <begin position="20"/>
        <end position="811"/>
    </location>
</feature>
<keyword evidence="6" id="KW-1185">Reference proteome</keyword>
<feature type="domain" description="Peptidase S9 prolyl oligopeptidase catalytic" evidence="4">
    <location>
        <begin position="651"/>
        <end position="805"/>
    </location>
</feature>
<dbReference type="SUPFAM" id="SSF53474">
    <property type="entry name" value="alpha/beta-Hydrolases"/>
    <property type="match status" value="1"/>
</dbReference>
<keyword evidence="1" id="KW-0378">Hydrolase</keyword>
<dbReference type="GO" id="GO:0004177">
    <property type="term" value="F:aminopeptidase activity"/>
    <property type="evidence" value="ECO:0007669"/>
    <property type="project" value="UniProtKB-KW"/>
</dbReference>
<protein>
    <submittedName>
        <fullName evidence="5">Dipeptidyl aminopeptidase/acylaminoacyl peptidase</fullName>
    </submittedName>
</protein>
<dbReference type="Gene3D" id="2.120.10.30">
    <property type="entry name" value="TolB, C-terminal domain"/>
    <property type="match status" value="1"/>
</dbReference>
<dbReference type="InterPro" id="IPR029058">
    <property type="entry name" value="AB_hydrolase_fold"/>
</dbReference>
<dbReference type="Proteomes" id="UP000243887">
    <property type="component" value="Unassembled WGS sequence"/>
</dbReference>
<keyword evidence="2" id="KW-0720">Serine protease</keyword>
<keyword evidence="3" id="KW-0732">Signal</keyword>
<accession>A0A1I3PHW5</accession>
<dbReference type="PANTHER" id="PTHR42776">
    <property type="entry name" value="SERINE PEPTIDASE S9 FAMILY MEMBER"/>
    <property type="match status" value="1"/>
</dbReference>
<feature type="signal peptide" evidence="3">
    <location>
        <begin position="1"/>
        <end position="19"/>
    </location>
</feature>
<dbReference type="STRING" id="1150112.SAMN04487893_104145"/>
<keyword evidence="5" id="KW-0645">Protease</keyword>
<evidence type="ECO:0000313" key="6">
    <source>
        <dbReference type="Proteomes" id="UP000243887"/>
    </source>
</evidence>
<dbReference type="GO" id="GO:0004252">
    <property type="term" value="F:serine-type endopeptidase activity"/>
    <property type="evidence" value="ECO:0007669"/>
    <property type="project" value="TreeGrafter"/>
</dbReference>
<evidence type="ECO:0000256" key="3">
    <source>
        <dbReference type="SAM" id="SignalP"/>
    </source>
</evidence>
<dbReference type="Gene3D" id="3.40.50.1820">
    <property type="entry name" value="alpha/beta hydrolase"/>
    <property type="match status" value="1"/>
</dbReference>
<dbReference type="EMBL" id="FORU01000004">
    <property type="protein sequence ID" value="SFJ21264.1"/>
    <property type="molecule type" value="Genomic_DNA"/>
</dbReference>
<dbReference type="AlphaFoldDB" id="A0A1I3PHW5"/>
<gene>
    <name evidence="5" type="ORF">SAMN04487893_104145</name>
</gene>
<dbReference type="InterPro" id="IPR011042">
    <property type="entry name" value="6-blade_b-propeller_TolB-like"/>
</dbReference>
<organism evidence="5 6">
    <name type="scientific">Myroides guanonis</name>
    <dbReference type="NCBI Taxonomy" id="1150112"/>
    <lineage>
        <taxon>Bacteria</taxon>
        <taxon>Pseudomonadati</taxon>
        <taxon>Bacteroidota</taxon>
        <taxon>Flavobacteriia</taxon>
        <taxon>Flavobacteriales</taxon>
        <taxon>Flavobacteriaceae</taxon>
        <taxon>Myroides</taxon>
    </lineage>
</organism>
<dbReference type="SUPFAM" id="SSF82171">
    <property type="entry name" value="DPP6 N-terminal domain-like"/>
    <property type="match status" value="1"/>
</dbReference>
<dbReference type="Pfam" id="PF00326">
    <property type="entry name" value="Peptidase_S9"/>
    <property type="match status" value="1"/>
</dbReference>
<dbReference type="Pfam" id="PF07676">
    <property type="entry name" value="PD40"/>
    <property type="match status" value="1"/>
</dbReference>
<proteinExistence type="predicted"/>
<dbReference type="RefSeq" id="WP_090678434.1">
    <property type="nucleotide sequence ID" value="NZ_FORU01000004.1"/>
</dbReference>
<reference evidence="6" key="1">
    <citation type="submission" date="2016-10" db="EMBL/GenBank/DDBJ databases">
        <authorList>
            <person name="Varghese N."/>
            <person name="Submissions S."/>
        </authorList>
    </citation>
    <scope>NUCLEOTIDE SEQUENCE [LARGE SCALE GENOMIC DNA]</scope>
    <source>
        <strain evidence="6">DSM 26542</strain>
    </source>
</reference>
<dbReference type="PANTHER" id="PTHR42776:SF28">
    <property type="entry name" value="GLUTAMYL ENDOPEPTIDASE, CHLOROPLASTIC-RELATED"/>
    <property type="match status" value="1"/>
</dbReference>
<evidence type="ECO:0000256" key="1">
    <source>
        <dbReference type="ARBA" id="ARBA00022801"/>
    </source>
</evidence>
<dbReference type="GO" id="GO:0006508">
    <property type="term" value="P:proteolysis"/>
    <property type="evidence" value="ECO:0007669"/>
    <property type="project" value="InterPro"/>
</dbReference>
<evidence type="ECO:0000313" key="5">
    <source>
        <dbReference type="EMBL" id="SFJ21264.1"/>
    </source>
</evidence>
<evidence type="ECO:0000259" key="4">
    <source>
        <dbReference type="Pfam" id="PF00326"/>
    </source>
</evidence>
<dbReference type="OrthoDB" id="6388416at2"/>
<sequence length="811" mass="92106">MKIVKTSLLALFLTTSMFAQENVTYQKPSKEILELAEFDRAPTIQMDTKKENMLLSYRNTYKTLEDLNLTEMKLGGLRIDPTVNISSTLTYINNLKVRIGKNPQEIQVKNLPSNPRIANISWSPDESKIAFTHTAPKGVELWVVDIKTATATKLSEANLNANLGNPMTWFKDGTSILVKTMVPNRPALIDPKNDLPKGPTVSTAMEGTVSQNRTYQDLLKNKADEDNFENLTTAELYQINLDGTKKLFKEAAMYAGESFSPDGNYLMLTTLEKPFSYIVPLSRFPMSTSIYDSKGTFIKTVNEVPLNEIMPKGFMAVREGKRSMNWRADEAATVFYVEALDQGDPANEVPFRDELFVWKAPFTNDAVSLVKIPQRYAGISWGDANTAILHDQWFDTRNIKAYLLNPSENNPKLNVIEDRNYQDTYSDPGDFETTKNSFGRYVLSIENNKLYLLGKGFTPEGQFPFIDEFDRTTLKTKRLYQSQYTDKVESIISILDAKKGTVLVSIQSSTEYPNYYFRNIKKKNDLKAITDFKNPFESIKDVYKEVIQYKREDGLELSGTLYLPANYDRKSKKEKLPLLIWAYPTEYKDKNSAGQVTTNQNEFTFPYYGSFVYWVTKGYAVLDDAAFPIVGEGTEEPNDTYVSQLVANGKAAIDAVDALGYIDRKRVGVGGHSYGAFMTANLLTHSDLFAVGIARSGAYNRTLTPFGFQYEQRNYWEVPEVYNTMSPFMNADKMKTPMLLVHGEADNNPGTFTLQTERYFQALKGLGAPVRMVILPKESHSYVAKENILHLLWEQDQFLEKYLKQTTDTKE</sequence>
<name>A0A1I3PHW5_9FLAO</name>
<dbReference type="InterPro" id="IPR001375">
    <property type="entry name" value="Peptidase_S9_cat"/>
</dbReference>